<organism evidence="1 2">
    <name type="scientific">Marasmius tenuissimus</name>
    <dbReference type="NCBI Taxonomy" id="585030"/>
    <lineage>
        <taxon>Eukaryota</taxon>
        <taxon>Fungi</taxon>
        <taxon>Dikarya</taxon>
        <taxon>Basidiomycota</taxon>
        <taxon>Agaricomycotina</taxon>
        <taxon>Agaricomycetes</taxon>
        <taxon>Agaricomycetidae</taxon>
        <taxon>Agaricales</taxon>
        <taxon>Marasmiineae</taxon>
        <taxon>Marasmiaceae</taxon>
        <taxon>Marasmius</taxon>
    </lineage>
</organism>
<proteinExistence type="predicted"/>
<keyword evidence="2" id="KW-1185">Reference proteome</keyword>
<sequence length="249" mass="28204">MEIFSIACEKNELCPPSTPNALKLSSVCGRWWEVIRSAPKLCSSITIRSNSWKGKFLALEKLYLPSLHTPEPNLSYIWVTWESDAVVDFLARSSCSITSLSLQNLPITGDQAITLLELIPTLVSLEIKERPRTEEDLETGPLPNRIITQPFLKRLAVEHEMFRSSHPFLPLLTDIRIALWEDDSIEQGLFNTVASRWIPDPVQAKETGVKSLKSVTITMLGREDDSGDRWWLKALKCFRDVGLRLRVGT</sequence>
<gene>
    <name evidence="1" type="ORF">AAF712_012432</name>
</gene>
<protein>
    <recommendedName>
        <fullName evidence="3">F-box domain-containing protein</fullName>
    </recommendedName>
</protein>
<evidence type="ECO:0000313" key="1">
    <source>
        <dbReference type="EMBL" id="KAL0060789.1"/>
    </source>
</evidence>
<dbReference type="Proteomes" id="UP001437256">
    <property type="component" value="Unassembled WGS sequence"/>
</dbReference>
<accession>A0ABR2ZII9</accession>
<name>A0ABR2ZII9_9AGAR</name>
<evidence type="ECO:0000313" key="2">
    <source>
        <dbReference type="Proteomes" id="UP001437256"/>
    </source>
</evidence>
<reference evidence="1 2" key="1">
    <citation type="submission" date="2024-05" db="EMBL/GenBank/DDBJ databases">
        <title>A draft genome resource for the thread blight pathogen Marasmius tenuissimus strain MS-2.</title>
        <authorList>
            <person name="Yulfo-Soto G.E."/>
            <person name="Baruah I.K."/>
            <person name="Amoako-Attah I."/>
            <person name="Bukari Y."/>
            <person name="Meinhardt L.W."/>
            <person name="Bailey B.A."/>
            <person name="Cohen S.P."/>
        </authorList>
    </citation>
    <scope>NUCLEOTIDE SEQUENCE [LARGE SCALE GENOMIC DNA]</scope>
    <source>
        <strain evidence="1 2">MS-2</strain>
    </source>
</reference>
<comment type="caution">
    <text evidence="1">The sequence shown here is derived from an EMBL/GenBank/DDBJ whole genome shotgun (WGS) entry which is preliminary data.</text>
</comment>
<evidence type="ECO:0008006" key="3">
    <source>
        <dbReference type="Google" id="ProtNLM"/>
    </source>
</evidence>
<dbReference type="EMBL" id="JBBXMP010000161">
    <property type="protein sequence ID" value="KAL0060789.1"/>
    <property type="molecule type" value="Genomic_DNA"/>
</dbReference>